<evidence type="ECO:0000313" key="3">
    <source>
        <dbReference type="EMBL" id="OWP49779.1"/>
    </source>
</evidence>
<dbReference type="EMBL" id="NJBA01000005">
    <property type="protein sequence ID" value="OWP49779.1"/>
    <property type="molecule type" value="Genomic_DNA"/>
</dbReference>
<feature type="chain" id="PRO_5012196523" description="Sulfatase-modifying factor enzyme-like domain-containing protein" evidence="1">
    <location>
        <begin position="23"/>
        <end position="338"/>
    </location>
</feature>
<evidence type="ECO:0000256" key="1">
    <source>
        <dbReference type="SAM" id="SignalP"/>
    </source>
</evidence>
<name>A0A246F804_PSENT</name>
<dbReference type="Proteomes" id="UP000198145">
    <property type="component" value="Unassembled WGS sequence"/>
</dbReference>
<dbReference type="Gene3D" id="3.90.1580.10">
    <property type="entry name" value="paralog of FGE (formylglycine-generating enzyme)"/>
    <property type="match status" value="1"/>
</dbReference>
<dbReference type="InterPro" id="IPR005532">
    <property type="entry name" value="SUMF_dom"/>
</dbReference>
<feature type="signal peptide" evidence="1">
    <location>
        <begin position="1"/>
        <end position="22"/>
    </location>
</feature>
<dbReference type="GO" id="GO:0120147">
    <property type="term" value="F:formylglycine-generating oxidase activity"/>
    <property type="evidence" value="ECO:0007669"/>
    <property type="project" value="TreeGrafter"/>
</dbReference>
<evidence type="ECO:0000259" key="2">
    <source>
        <dbReference type="Pfam" id="PF03781"/>
    </source>
</evidence>
<comment type="caution">
    <text evidence="3">The sequence shown here is derived from an EMBL/GenBank/DDBJ whole genome shotgun (WGS) entry which is preliminary data.</text>
</comment>
<reference evidence="3 4" key="1">
    <citation type="submission" date="2017-06" db="EMBL/GenBank/DDBJ databases">
        <title>Draft genome of Pseudomonas nitroreducens DF05.</title>
        <authorList>
            <person name="Iyer R."/>
        </authorList>
    </citation>
    <scope>NUCLEOTIDE SEQUENCE [LARGE SCALE GENOMIC DNA]</scope>
    <source>
        <strain evidence="3 4">DF05</strain>
    </source>
</reference>
<evidence type="ECO:0000313" key="4">
    <source>
        <dbReference type="Proteomes" id="UP000198145"/>
    </source>
</evidence>
<organism evidence="3 4">
    <name type="scientific">Pseudomonas nitroreducens</name>
    <dbReference type="NCBI Taxonomy" id="46680"/>
    <lineage>
        <taxon>Bacteria</taxon>
        <taxon>Pseudomonadati</taxon>
        <taxon>Pseudomonadota</taxon>
        <taxon>Gammaproteobacteria</taxon>
        <taxon>Pseudomonadales</taxon>
        <taxon>Pseudomonadaceae</taxon>
        <taxon>Pseudomonas</taxon>
    </lineage>
</organism>
<dbReference type="Pfam" id="PF03781">
    <property type="entry name" value="FGE-sulfatase"/>
    <property type="match status" value="1"/>
</dbReference>
<dbReference type="SUPFAM" id="SSF56436">
    <property type="entry name" value="C-type lectin-like"/>
    <property type="match status" value="1"/>
</dbReference>
<protein>
    <recommendedName>
        <fullName evidence="2">Sulfatase-modifying factor enzyme-like domain-containing protein</fullName>
    </recommendedName>
</protein>
<dbReference type="InterPro" id="IPR016187">
    <property type="entry name" value="CTDL_fold"/>
</dbReference>
<proteinExistence type="predicted"/>
<dbReference type="InterPro" id="IPR042095">
    <property type="entry name" value="SUMF_sf"/>
</dbReference>
<keyword evidence="1" id="KW-0732">Signal</keyword>
<dbReference type="AlphaFoldDB" id="A0A246F804"/>
<gene>
    <name evidence="3" type="ORF">CEG18_15165</name>
</gene>
<feature type="domain" description="Sulfatase-modifying factor enzyme-like" evidence="2">
    <location>
        <begin position="45"/>
        <end position="289"/>
    </location>
</feature>
<dbReference type="PANTHER" id="PTHR23150:SF19">
    <property type="entry name" value="FORMYLGLYCINE-GENERATING ENZYME"/>
    <property type="match status" value="1"/>
</dbReference>
<dbReference type="PANTHER" id="PTHR23150">
    <property type="entry name" value="SULFATASE MODIFYING FACTOR 1, 2"/>
    <property type="match status" value="1"/>
</dbReference>
<accession>A0A246F804</accession>
<dbReference type="RefSeq" id="WP_088418370.1">
    <property type="nucleotide sequence ID" value="NZ_NJBA01000005.1"/>
</dbReference>
<dbReference type="InterPro" id="IPR051043">
    <property type="entry name" value="Sulfatase_Mod_Factor_Kinase"/>
</dbReference>
<sequence>MNYSVYALGVLLSALLLGCDQAQDKKSHAVSSEELQGFVRQVKGDLVFVEGGDFLMGDYGEQYGPEKLPYDADKDSKPVHKVELSSYSIGKFKVTNREYQFYLKYNGLKLRNDDVDEEGWRAQNAYPTTPAHVDWYEADKYCNWLAEVTHYPFSLATEAQWEYAARSRGQFLMVATDDGTYKRPQGSYSEDDGPRGVNISTEWDRVAFARKMGWKSDTLTSLPVDMFPPNPLGLYAMSDNGFEWVKDWYDPDYYKNSPLKNPQGPENPKYKDDISNNKFAKVLRGKDYADPFWGGGVNVQRHYDNPEADFHSVVNKKDLVVLGDKTARCVVNSPVPVK</sequence>